<dbReference type="InterPro" id="IPR004381">
    <property type="entry name" value="Glycerate_kinase"/>
</dbReference>
<feature type="region of interest" description="Disordered" evidence="5">
    <location>
        <begin position="70"/>
        <end position="94"/>
    </location>
</feature>
<comment type="similarity">
    <text evidence="1 4">Belongs to the glycerate kinase type-1 family.</text>
</comment>
<feature type="compositionally biased region" description="Gly residues" evidence="5">
    <location>
        <begin position="84"/>
        <end position="94"/>
    </location>
</feature>
<dbReference type="PANTHER" id="PTHR21599">
    <property type="entry name" value="GLYCERATE KINASE"/>
    <property type="match status" value="1"/>
</dbReference>
<dbReference type="EMBL" id="CP049863">
    <property type="protein sequence ID" value="QIK63276.1"/>
    <property type="molecule type" value="Genomic_DNA"/>
</dbReference>
<keyword evidence="7" id="KW-1185">Reference proteome</keyword>
<evidence type="ECO:0000256" key="1">
    <source>
        <dbReference type="ARBA" id="ARBA00006284"/>
    </source>
</evidence>
<accession>A0A6G7XFN0</accession>
<dbReference type="RefSeq" id="WP_166291199.1">
    <property type="nucleotide sequence ID" value="NZ_CP049863.1"/>
</dbReference>
<dbReference type="Gene3D" id="3.40.50.10350">
    <property type="entry name" value="Glycerate kinase, domain 1"/>
    <property type="match status" value="1"/>
</dbReference>
<evidence type="ECO:0000256" key="5">
    <source>
        <dbReference type="SAM" id="MobiDB-lite"/>
    </source>
</evidence>
<organism evidence="6 7">
    <name type="scientific">Leucobacter viscericola</name>
    <dbReference type="NCBI Taxonomy" id="2714935"/>
    <lineage>
        <taxon>Bacteria</taxon>
        <taxon>Bacillati</taxon>
        <taxon>Actinomycetota</taxon>
        <taxon>Actinomycetes</taxon>
        <taxon>Micrococcales</taxon>
        <taxon>Microbacteriaceae</taxon>
        <taxon>Leucobacter</taxon>
    </lineage>
</organism>
<dbReference type="GO" id="GO:0031388">
    <property type="term" value="P:organic acid phosphorylation"/>
    <property type="evidence" value="ECO:0007669"/>
    <property type="project" value="UniProtKB-UniRule"/>
</dbReference>
<sequence length="396" mass="39062">MSRAALKIVVAPDSFKGSCSAAAAAGALADGARSALGAACEVVEIPLADGGEGTLDALVSAWDGRVTSVPSSDALGRPRTGRVGFRGSGSGGGVDRTSAGRLAIIEAADANGLPWVSDQPLRALDADSYGVGLLILAALDAGVDEVLLCIGGSATSDGGAGMLRALGARLLDSFGDEVAPGARGLTDLARIDLADFDARARAVKWRIACDVDNPLIGSRGAAAVFGPQKGAGTAEVAEIDAGLERLAALLRAAGAAHSADLMNRPGLGAAGGLALGLVALCGAELVPGAELVSEVVGLREALASADLVLTGEGRFDAQSLDGKVVSSVVAAAAGRVPVVVIAGSVALSAAETRQAGVTAAFSIAQGPATLAELQEHCLELLAEAAAQITPVILREG</sequence>
<evidence type="ECO:0000256" key="4">
    <source>
        <dbReference type="PIRNR" id="PIRNR006078"/>
    </source>
</evidence>
<name>A0A6G7XFN0_9MICO</name>
<dbReference type="AlphaFoldDB" id="A0A6G7XFN0"/>
<dbReference type="Gene3D" id="3.90.1510.10">
    <property type="entry name" value="Glycerate kinase, domain 2"/>
    <property type="match status" value="1"/>
</dbReference>
<dbReference type="InterPro" id="IPR018193">
    <property type="entry name" value="Glyc_kinase_flavodox-like_fold"/>
</dbReference>
<keyword evidence="3 4" id="KW-0418">Kinase</keyword>
<dbReference type="InterPro" id="IPR018197">
    <property type="entry name" value="Glycerate_kinase_RE-like"/>
</dbReference>
<dbReference type="KEGG" id="lvi:G7068_08745"/>
<dbReference type="GO" id="GO:0008887">
    <property type="term" value="F:glycerate kinase activity"/>
    <property type="evidence" value="ECO:0007669"/>
    <property type="project" value="UniProtKB-UniRule"/>
</dbReference>
<dbReference type="PIRSF" id="PIRSF006078">
    <property type="entry name" value="GlxK"/>
    <property type="match status" value="1"/>
</dbReference>
<evidence type="ECO:0000256" key="3">
    <source>
        <dbReference type="ARBA" id="ARBA00022777"/>
    </source>
</evidence>
<evidence type="ECO:0000256" key="2">
    <source>
        <dbReference type="ARBA" id="ARBA00022679"/>
    </source>
</evidence>
<protein>
    <submittedName>
        <fullName evidence="6">Glycerate kinase</fullName>
    </submittedName>
</protein>
<evidence type="ECO:0000313" key="6">
    <source>
        <dbReference type="EMBL" id="QIK63276.1"/>
    </source>
</evidence>
<dbReference type="Proteomes" id="UP000502677">
    <property type="component" value="Chromosome"/>
</dbReference>
<gene>
    <name evidence="6" type="ORF">G7068_08745</name>
</gene>
<keyword evidence="2 4" id="KW-0808">Transferase</keyword>
<dbReference type="NCBIfam" id="TIGR00045">
    <property type="entry name" value="glycerate kinase"/>
    <property type="match status" value="1"/>
</dbReference>
<proteinExistence type="inferred from homology"/>
<dbReference type="InterPro" id="IPR036129">
    <property type="entry name" value="Glycerate_kinase_sf"/>
</dbReference>
<dbReference type="PANTHER" id="PTHR21599:SF0">
    <property type="entry name" value="GLYCERATE KINASE"/>
    <property type="match status" value="1"/>
</dbReference>
<evidence type="ECO:0000313" key="7">
    <source>
        <dbReference type="Proteomes" id="UP000502677"/>
    </source>
</evidence>
<reference evidence="6 7" key="1">
    <citation type="submission" date="2020-03" db="EMBL/GenBank/DDBJ databases">
        <title>Leucobacter sp. nov., isolated from beetles.</title>
        <authorList>
            <person name="Hyun D.-W."/>
            <person name="Bae J.-W."/>
        </authorList>
    </citation>
    <scope>NUCLEOTIDE SEQUENCE [LARGE SCALE GENOMIC DNA]</scope>
    <source>
        <strain evidence="6 7">HDW9C</strain>
    </source>
</reference>
<dbReference type="Pfam" id="PF02595">
    <property type="entry name" value="Gly_kinase"/>
    <property type="match status" value="1"/>
</dbReference>
<dbReference type="SUPFAM" id="SSF110738">
    <property type="entry name" value="Glycerate kinase I"/>
    <property type="match status" value="1"/>
</dbReference>